<gene>
    <name evidence="1" type="ORF">K469DRAFT_749504</name>
</gene>
<evidence type="ECO:0000313" key="2">
    <source>
        <dbReference type="Proteomes" id="UP000800200"/>
    </source>
</evidence>
<sequence length="120" mass="13337">MAAGIYKDTSENWISKEGISLSESALAGPLLDNLINFSLQVLVDILQALKDYIGKLSAETPYCTQKKHAAECKNLAFGSLLRALRNHPLRPVDASPEEIEIGIDDFHNQLLHIKLMCYPE</sequence>
<keyword evidence="2" id="KW-1185">Reference proteome</keyword>
<organism evidence="1 2">
    <name type="scientific">Zopfia rhizophila CBS 207.26</name>
    <dbReference type="NCBI Taxonomy" id="1314779"/>
    <lineage>
        <taxon>Eukaryota</taxon>
        <taxon>Fungi</taxon>
        <taxon>Dikarya</taxon>
        <taxon>Ascomycota</taxon>
        <taxon>Pezizomycotina</taxon>
        <taxon>Dothideomycetes</taxon>
        <taxon>Dothideomycetes incertae sedis</taxon>
        <taxon>Zopfiaceae</taxon>
        <taxon>Zopfia</taxon>
    </lineage>
</organism>
<accession>A0A6A6E7N4</accession>
<dbReference type="EMBL" id="ML994628">
    <property type="protein sequence ID" value="KAF2187143.1"/>
    <property type="molecule type" value="Genomic_DNA"/>
</dbReference>
<dbReference type="Proteomes" id="UP000800200">
    <property type="component" value="Unassembled WGS sequence"/>
</dbReference>
<reference evidence="1" key="1">
    <citation type="journal article" date="2020" name="Stud. Mycol.">
        <title>101 Dothideomycetes genomes: a test case for predicting lifestyles and emergence of pathogens.</title>
        <authorList>
            <person name="Haridas S."/>
            <person name="Albert R."/>
            <person name="Binder M."/>
            <person name="Bloem J."/>
            <person name="Labutti K."/>
            <person name="Salamov A."/>
            <person name="Andreopoulos B."/>
            <person name="Baker S."/>
            <person name="Barry K."/>
            <person name="Bills G."/>
            <person name="Bluhm B."/>
            <person name="Cannon C."/>
            <person name="Castanera R."/>
            <person name="Culley D."/>
            <person name="Daum C."/>
            <person name="Ezra D."/>
            <person name="Gonzalez J."/>
            <person name="Henrissat B."/>
            <person name="Kuo A."/>
            <person name="Liang C."/>
            <person name="Lipzen A."/>
            <person name="Lutzoni F."/>
            <person name="Magnuson J."/>
            <person name="Mondo S."/>
            <person name="Nolan M."/>
            <person name="Ohm R."/>
            <person name="Pangilinan J."/>
            <person name="Park H.-J."/>
            <person name="Ramirez L."/>
            <person name="Alfaro M."/>
            <person name="Sun H."/>
            <person name="Tritt A."/>
            <person name="Yoshinaga Y."/>
            <person name="Zwiers L.-H."/>
            <person name="Turgeon B."/>
            <person name="Goodwin S."/>
            <person name="Spatafora J."/>
            <person name="Crous P."/>
            <person name="Grigoriev I."/>
        </authorList>
    </citation>
    <scope>NUCLEOTIDE SEQUENCE</scope>
    <source>
        <strain evidence="1">CBS 207.26</strain>
    </source>
</reference>
<dbReference type="AlphaFoldDB" id="A0A6A6E7N4"/>
<protein>
    <submittedName>
        <fullName evidence="1">Uncharacterized protein</fullName>
    </submittedName>
</protein>
<proteinExistence type="predicted"/>
<evidence type="ECO:0000313" key="1">
    <source>
        <dbReference type="EMBL" id="KAF2187143.1"/>
    </source>
</evidence>
<name>A0A6A6E7N4_9PEZI</name>